<feature type="transmembrane region" description="Helical" evidence="1">
    <location>
        <begin position="24"/>
        <end position="51"/>
    </location>
</feature>
<dbReference type="Proteomes" id="UP001156666">
    <property type="component" value="Unassembled WGS sequence"/>
</dbReference>
<proteinExistence type="predicted"/>
<gene>
    <name evidence="2" type="ORF">GCM10007940_02690</name>
</gene>
<evidence type="ECO:0000256" key="1">
    <source>
        <dbReference type="SAM" id="Phobius"/>
    </source>
</evidence>
<keyword evidence="1" id="KW-0812">Transmembrane</keyword>
<dbReference type="AlphaFoldDB" id="A0AA37SM75"/>
<keyword evidence="1" id="KW-0472">Membrane</keyword>
<evidence type="ECO:0000313" key="3">
    <source>
        <dbReference type="Proteomes" id="UP001156666"/>
    </source>
</evidence>
<organism evidence="2 3">
    <name type="scientific">Portibacter lacus</name>
    <dbReference type="NCBI Taxonomy" id="1099794"/>
    <lineage>
        <taxon>Bacteria</taxon>
        <taxon>Pseudomonadati</taxon>
        <taxon>Bacteroidota</taxon>
        <taxon>Saprospiria</taxon>
        <taxon>Saprospirales</taxon>
        <taxon>Haliscomenobacteraceae</taxon>
        <taxon>Portibacter</taxon>
    </lineage>
</organism>
<protein>
    <recommendedName>
        <fullName evidence="4">DUF983 domain-containing protein</fullName>
    </recommendedName>
</protein>
<dbReference type="EMBL" id="BSOH01000001">
    <property type="protein sequence ID" value="GLR15654.1"/>
    <property type="molecule type" value="Genomic_DNA"/>
</dbReference>
<dbReference type="RefSeq" id="WP_235292552.1">
    <property type="nucleotide sequence ID" value="NZ_BSOH01000001.1"/>
</dbReference>
<evidence type="ECO:0008006" key="4">
    <source>
        <dbReference type="Google" id="ProtNLM"/>
    </source>
</evidence>
<reference evidence="2" key="2">
    <citation type="submission" date="2023-01" db="EMBL/GenBank/DDBJ databases">
        <title>Draft genome sequence of Portibacter lacus strain NBRC 108769.</title>
        <authorList>
            <person name="Sun Q."/>
            <person name="Mori K."/>
        </authorList>
    </citation>
    <scope>NUCLEOTIDE SEQUENCE</scope>
    <source>
        <strain evidence="2">NBRC 108769</strain>
    </source>
</reference>
<reference evidence="2" key="1">
    <citation type="journal article" date="2014" name="Int. J. Syst. Evol. Microbiol.">
        <title>Complete genome sequence of Corynebacterium casei LMG S-19264T (=DSM 44701T), isolated from a smear-ripened cheese.</title>
        <authorList>
            <consortium name="US DOE Joint Genome Institute (JGI-PGF)"/>
            <person name="Walter F."/>
            <person name="Albersmeier A."/>
            <person name="Kalinowski J."/>
            <person name="Ruckert C."/>
        </authorList>
    </citation>
    <scope>NUCLEOTIDE SEQUENCE</scope>
    <source>
        <strain evidence="2">NBRC 108769</strain>
    </source>
</reference>
<accession>A0AA37SM75</accession>
<feature type="transmembrane region" description="Helical" evidence="1">
    <location>
        <begin position="57"/>
        <end position="74"/>
    </location>
</feature>
<name>A0AA37SM75_9BACT</name>
<sequence>MSNPLDMNHSCEVCGQRFEPEPGFYYGAMFISYIFSGWFFIGVALLLVFAAGWSIEAAMGVVAALAALLFFKLLRISRSLWIHMMVKYNPSYINKKSANESKNT</sequence>
<dbReference type="InterPro" id="IPR009325">
    <property type="entry name" value="DUF983"/>
</dbReference>
<keyword evidence="3" id="KW-1185">Reference proteome</keyword>
<keyword evidence="1" id="KW-1133">Transmembrane helix</keyword>
<dbReference type="Pfam" id="PF06170">
    <property type="entry name" value="DUF983"/>
    <property type="match status" value="1"/>
</dbReference>
<comment type="caution">
    <text evidence="2">The sequence shown here is derived from an EMBL/GenBank/DDBJ whole genome shotgun (WGS) entry which is preliminary data.</text>
</comment>
<evidence type="ECO:0000313" key="2">
    <source>
        <dbReference type="EMBL" id="GLR15654.1"/>
    </source>
</evidence>